<dbReference type="InterPro" id="IPR009057">
    <property type="entry name" value="Homeodomain-like_sf"/>
</dbReference>
<feature type="compositionally biased region" description="Polar residues" evidence="3">
    <location>
        <begin position="18"/>
        <end position="29"/>
    </location>
</feature>
<dbReference type="Proteomes" id="UP000504603">
    <property type="component" value="Unplaced"/>
</dbReference>
<keyword evidence="2" id="KW-0539">Nucleus</keyword>
<dbReference type="InterPro" id="IPR001005">
    <property type="entry name" value="SANT/Myb"/>
</dbReference>
<keyword evidence="6" id="KW-1185">Reference proteome</keyword>
<dbReference type="OrthoDB" id="2339771at2759"/>
<dbReference type="KEGG" id="mcha:111018789"/>
<dbReference type="InterPro" id="IPR010561">
    <property type="entry name" value="LIN-9/ALY1"/>
</dbReference>
<dbReference type="SMART" id="SM01135">
    <property type="entry name" value="DIRP"/>
    <property type="match status" value="1"/>
</dbReference>
<comment type="subcellular location">
    <subcellularLocation>
        <location evidence="1">Nucleus</location>
    </subcellularLocation>
</comment>
<evidence type="ECO:0000259" key="5">
    <source>
        <dbReference type="SMART" id="SM01135"/>
    </source>
</evidence>
<evidence type="ECO:0000256" key="1">
    <source>
        <dbReference type="ARBA" id="ARBA00004123"/>
    </source>
</evidence>
<dbReference type="GO" id="GO:0003677">
    <property type="term" value="F:DNA binding"/>
    <property type="evidence" value="ECO:0007669"/>
    <property type="project" value="TreeGrafter"/>
</dbReference>
<reference evidence="7" key="1">
    <citation type="submission" date="2025-08" db="UniProtKB">
        <authorList>
            <consortium name="RefSeq"/>
        </authorList>
    </citation>
    <scope>IDENTIFICATION</scope>
    <source>
        <strain evidence="7">OHB3-1</strain>
    </source>
</reference>
<dbReference type="Pfam" id="PF06584">
    <property type="entry name" value="DIRP"/>
    <property type="match status" value="1"/>
</dbReference>
<accession>A0A6J1DAX5</accession>
<dbReference type="GeneID" id="111018789"/>
<feature type="region of interest" description="Disordered" evidence="3">
    <location>
        <begin position="1"/>
        <end position="34"/>
    </location>
</feature>
<proteinExistence type="predicted"/>
<evidence type="ECO:0000313" key="7">
    <source>
        <dbReference type="RefSeq" id="XP_022150724.1"/>
    </source>
</evidence>
<dbReference type="SMART" id="SM00717">
    <property type="entry name" value="SANT"/>
    <property type="match status" value="1"/>
</dbReference>
<evidence type="ECO:0000256" key="3">
    <source>
        <dbReference type="SAM" id="MobiDB-lite"/>
    </source>
</evidence>
<organism evidence="6 7">
    <name type="scientific">Momordica charantia</name>
    <name type="common">Bitter gourd</name>
    <name type="synonym">Balsam pear</name>
    <dbReference type="NCBI Taxonomy" id="3673"/>
    <lineage>
        <taxon>Eukaryota</taxon>
        <taxon>Viridiplantae</taxon>
        <taxon>Streptophyta</taxon>
        <taxon>Embryophyta</taxon>
        <taxon>Tracheophyta</taxon>
        <taxon>Spermatophyta</taxon>
        <taxon>Magnoliopsida</taxon>
        <taxon>eudicotyledons</taxon>
        <taxon>Gunneridae</taxon>
        <taxon>Pentapetalae</taxon>
        <taxon>rosids</taxon>
        <taxon>fabids</taxon>
        <taxon>Cucurbitales</taxon>
        <taxon>Cucurbitaceae</taxon>
        <taxon>Momordiceae</taxon>
        <taxon>Momordica</taxon>
    </lineage>
</organism>
<dbReference type="Pfam" id="PF00249">
    <property type="entry name" value="Myb_DNA-binding"/>
    <property type="match status" value="1"/>
</dbReference>
<dbReference type="GO" id="GO:0005654">
    <property type="term" value="C:nucleoplasm"/>
    <property type="evidence" value="ECO:0007669"/>
    <property type="project" value="TreeGrafter"/>
</dbReference>
<gene>
    <name evidence="7" type="primary">LOC111018789</name>
</gene>
<name>A0A6J1DAX5_MOMCH</name>
<dbReference type="Gene3D" id="1.20.58.1880">
    <property type="match status" value="1"/>
</dbReference>
<evidence type="ECO:0000259" key="4">
    <source>
        <dbReference type="SMART" id="SM00717"/>
    </source>
</evidence>
<dbReference type="PANTHER" id="PTHR21689:SF5">
    <property type="entry name" value="PROTEIN ALWAYS EARLY 1-RELATED"/>
    <property type="match status" value="1"/>
</dbReference>
<feature type="domain" description="Myb-like" evidence="4">
    <location>
        <begin position="40"/>
        <end position="88"/>
    </location>
</feature>
<dbReference type="InterPro" id="IPR033471">
    <property type="entry name" value="DIRP"/>
</dbReference>
<dbReference type="GO" id="GO:0006357">
    <property type="term" value="P:regulation of transcription by RNA polymerase II"/>
    <property type="evidence" value="ECO:0007669"/>
    <property type="project" value="TreeGrafter"/>
</dbReference>
<dbReference type="AlphaFoldDB" id="A0A6J1DAX5"/>
<dbReference type="SUPFAM" id="SSF46689">
    <property type="entry name" value="Homeodomain-like"/>
    <property type="match status" value="1"/>
</dbReference>
<dbReference type="GO" id="GO:0051726">
    <property type="term" value="P:regulation of cell cycle"/>
    <property type="evidence" value="ECO:0007669"/>
    <property type="project" value="TreeGrafter"/>
</dbReference>
<feature type="domain" description="DIRP" evidence="5">
    <location>
        <begin position="577"/>
        <end position="678"/>
    </location>
</feature>
<evidence type="ECO:0000313" key="6">
    <source>
        <dbReference type="Proteomes" id="UP000504603"/>
    </source>
</evidence>
<protein>
    <submittedName>
        <fullName evidence="7">Protein ALWAYS EARLY 2-like isoform X1</fullName>
    </submittedName>
</protein>
<evidence type="ECO:0000256" key="2">
    <source>
        <dbReference type="ARBA" id="ARBA00023242"/>
    </source>
</evidence>
<dbReference type="PANTHER" id="PTHR21689">
    <property type="entry name" value="LIN-9"/>
    <property type="match status" value="1"/>
</dbReference>
<dbReference type="GO" id="GO:0017053">
    <property type="term" value="C:transcription repressor complex"/>
    <property type="evidence" value="ECO:0007669"/>
    <property type="project" value="InterPro"/>
</dbReference>
<sequence>MAPKKKSRSLNGRPLHTNVPSAQKNYRSCKNQKKKLSDKLGPKWSKEEIKCFYEGYRKFGQDWEKVASSIYDRSIEMVEALYNTNKAYLSLPEGTASVVGLTALMTDYYHVMGGSDSERENYDASGFQKLPKTNQGKVKMSVSNEDHLTTHSVTASGGCLSSLRSLYYGDQPRVVGKRTPRFPISCSNTRDEWESRASESKSWQKSEVDVNSDEVEHVAALALTEASQRRGSPSTSVPCKIKENMKSSYEVSGGHKGRPYEEYGCDPNSLVDRECVKTVEAHHKTKKWYRKKKVIDVKNRRSHQNVEYLTENRLETSNMDDLCSLSVPEGNVGTEISNAEYELLSPLVEGKKSRKLLHEDENTALDALQTLVDLSLMMPYTAAESESSAQLVEETESFNLEDKSCIPQATLSARSRDKGKQTMVNAISGIGNTSYMQSKSGRGLSIDVVSKKKKRLEQPDTTWKRKRKLLIPDDTKVHVDVHLCENLKTEATSEHIEPIDNENQVTLPIKLGSRSRHKMELKKLLTPQKTKSCDDKLEKMPMKYSTSTQDRGFFLKDKLSNCMSSTLVRRWCVFEWFYSAIDYPWFARREFIEYLDHVGLENLPRLTRVEWGVVRSSLGKPRRFSERFLHVERMKLEHYRESVRQHYSELCAGIREGLPTDLARPLSVGQRVIALHPKTREVHDGSVLTVYNDKCRILFDDQMVGVKLVMDFDCMPSNPMYNLPEALKRQSCSINTLYLECKEPQANMHPNLSRKLEKASSQHTTHGLVPYTTFNLKQHNNFSGYSLPLWLKPQANTSALRSIPCSLNVSQESGCRVADIVNGSREKAQLMVNVAVEVLSSTKEGDDPLTMVWGALHSFDNQISSSGYQKLSIKSQDLMNDNLGHFNQFCSSEHLSASDSSIPSLRHPDQGYAGVPSDLITSCVAALFMIQACIECPYPPGDVAQILGSAVKSLHPRCSQNLHFYKEIETCIGRIKTQLLAIVPT</sequence>
<dbReference type="GO" id="GO:0006351">
    <property type="term" value="P:DNA-templated transcription"/>
    <property type="evidence" value="ECO:0007669"/>
    <property type="project" value="InterPro"/>
</dbReference>
<dbReference type="RefSeq" id="XP_022150724.1">
    <property type="nucleotide sequence ID" value="XM_022295032.1"/>
</dbReference>
<dbReference type="CDD" id="cd00167">
    <property type="entry name" value="SANT"/>
    <property type="match status" value="1"/>
</dbReference>